<keyword evidence="6" id="KW-0805">Transcription regulation</keyword>
<evidence type="ECO:0000256" key="2">
    <source>
        <dbReference type="ARBA" id="ARBA00004236"/>
    </source>
</evidence>
<dbReference type="OrthoDB" id="153510at2"/>
<evidence type="ECO:0000259" key="13">
    <source>
        <dbReference type="Pfam" id="PF13490"/>
    </source>
</evidence>
<evidence type="ECO:0000256" key="4">
    <source>
        <dbReference type="ARBA" id="ARBA00022692"/>
    </source>
</evidence>
<feature type="domain" description="Anti-sigma K factor RskA C-terminal" evidence="12">
    <location>
        <begin position="96"/>
        <end position="228"/>
    </location>
</feature>
<dbReference type="Proteomes" id="UP000380867">
    <property type="component" value="Unassembled WGS sequence"/>
</dbReference>
<dbReference type="InterPro" id="IPR027383">
    <property type="entry name" value="Znf_put"/>
</dbReference>
<feature type="region of interest" description="Disordered" evidence="11">
    <location>
        <begin position="214"/>
        <end position="233"/>
    </location>
</feature>
<proteinExistence type="predicted"/>
<accession>A0A5M4FFW6</accession>
<gene>
    <name evidence="14" type="ORF">ESP70_007670</name>
</gene>
<evidence type="ECO:0000256" key="10">
    <source>
        <dbReference type="ARBA" id="ARBA00030803"/>
    </source>
</evidence>
<dbReference type="Pfam" id="PF10099">
    <property type="entry name" value="RskA_C"/>
    <property type="match status" value="1"/>
</dbReference>
<protein>
    <recommendedName>
        <fullName evidence="10">Regulator of SigK</fullName>
    </recommendedName>
    <alternativeName>
        <fullName evidence="9">Sigma-K anti-sigma factor RskA</fullName>
    </alternativeName>
</protein>
<dbReference type="PANTHER" id="PTHR37461:SF1">
    <property type="entry name" value="ANTI-SIGMA-K FACTOR RSKA"/>
    <property type="match status" value="1"/>
</dbReference>
<keyword evidence="7" id="KW-0472">Membrane</keyword>
<comment type="caution">
    <text evidence="14">The sequence shown here is derived from an EMBL/GenBank/DDBJ whole genome shotgun (WGS) entry which is preliminary data.</text>
</comment>
<keyword evidence="4" id="KW-0812">Transmembrane</keyword>
<dbReference type="InterPro" id="IPR051474">
    <property type="entry name" value="Anti-sigma-K/W_factor"/>
</dbReference>
<keyword evidence="15" id="KW-1185">Reference proteome</keyword>
<dbReference type="InterPro" id="IPR018764">
    <property type="entry name" value="RskA_C"/>
</dbReference>
<evidence type="ECO:0000256" key="9">
    <source>
        <dbReference type="ARBA" id="ARBA00029829"/>
    </source>
</evidence>
<comment type="subcellular location">
    <subcellularLocation>
        <location evidence="2">Cell membrane</location>
    </subcellularLocation>
    <subcellularLocation>
        <location evidence="1">Membrane</location>
        <topology evidence="1">Single-pass membrane protein</topology>
    </subcellularLocation>
</comment>
<dbReference type="GO" id="GO:0006417">
    <property type="term" value="P:regulation of translation"/>
    <property type="evidence" value="ECO:0007669"/>
    <property type="project" value="TreeGrafter"/>
</dbReference>
<keyword evidence="8" id="KW-0804">Transcription</keyword>
<dbReference type="InterPro" id="IPR041916">
    <property type="entry name" value="Anti_sigma_zinc_sf"/>
</dbReference>
<evidence type="ECO:0000313" key="14">
    <source>
        <dbReference type="EMBL" id="KAA1398277.1"/>
    </source>
</evidence>
<evidence type="ECO:0000256" key="5">
    <source>
        <dbReference type="ARBA" id="ARBA00022989"/>
    </source>
</evidence>
<dbReference type="GO" id="GO:0005886">
    <property type="term" value="C:plasma membrane"/>
    <property type="evidence" value="ECO:0007669"/>
    <property type="project" value="UniProtKB-SubCell"/>
</dbReference>
<evidence type="ECO:0000256" key="3">
    <source>
        <dbReference type="ARBA" id="ARBA00022475"/>
    </source>
</evidence>
<keyword evidence="5" id="KW-1133">Transmembrane helix</keyword>
<dbReference type="RefSeq" id="WP_149689707.1">
    <property type="nucleotide sequence ID" value="NZ_SDPQ02000002.1"/>
</dbReference>
<evidence type="ECO:0000256" key="7">
    <source>
        <dbReference type="ARBA" id="ARBA00023136"/>
    </source>
</evidence>
<evidence type="ECO:0000313" key="15">
    <source>
        <dbReference type="Proteomes" id="UP000380867"/>
    </source>
</evidence>
<evidence type="ECO:0000256" key="1">
    <source>
        <dbReference type="ARBA" id="ARBA00004167"/>
    </source>
</evidence>
<organism evidence="14 15">
    <name type="scientific">Aeromicrobium ginsengisoli</name>
    <dbReference type="NCBI Taxonomy" id="363867"/>
    <lineage>
        <taxon>Bacteria</taxon>
        <taxon>Bacillati</taxon>
        <taxon>Actinomycetota</taxon>
        <taxon>Actinomycetes</taxon>
        <taxon>Propionibacteriales</taxon>
        <taxon>Nocardioidaceae</taxon>
        <taxon>Aeromicrobium</taxon>
    </lineage>
</organism>
<feature type="domain" description="Putative zinc-finger" evidence="13">
    <location>
        <begin position="4"/>
        <end position="36"/>
    </location>
</feature>
<evidence type="ECO:0000259" key="12">
    <source>
        <dbReference type="Pfam" id="PF10099"/>
    </source>
</evidence>
<keyword evidence="3" id="KW-1003">Cell membrane</keyword>
<evidence type="ECO:0000256" key="8">
    <source>
        <dbReference type="ARBA" id="ARBA00023163"/>
    </source>
</evidence>
<dbReference type="AlphaFoldDB" id="A0A5M4FFW6"/>
<evidence type="ECO:0000256" key="6">
    <source>
        <dbReference type="ARBA" id="ARBA00023015"/>
    </source>
</evidence>
<reference evidence="14" key="1">
    <citation type="submission" date="2019-09" db="EMBL/GenBank/DDBJ databases">
        <authorList>
            <person name="Li J."/>
        </authorList>
    </citation>
    <scope>NUCLEOTIDE SEQUENCE [LARGE SCALE GENOMIC DNA]</scope>
    <source>
        <strain evidence="14">JCM 14732</strain>
    </source>
</reference>
<name>A0A5M4FFW6_9ACTN</name>
<dbReference type="GO" id="GO:0016989">
    <property type="term" value="F:sigma factor antagonist activity"/>
    <property type="evidence" value="ECO:0007669"/>
    <property type="project" value="TreeGrafter"/>
</dbReference>
<sequence>MTTDLHSLLAPYVLDALEPAERAQFEAHLVQCPDCRSELGGLQATATRLGESQSQEPPAALRQRLLAAIGSIPQERPLVTSINQRRGLRQRLPQLVAAAALVLAAAGGGGYLVERDHAQDRERQLADITSVLGAADAATTAQDFPNGGTVRLVTSKKRDAAVVVAHSLPALDGGKVYQVWLIRSSKAESQGTFSRSGEMVMKDLSSADELAVTVEPSGGSDQPTTAPVLNVPV</sequence>
<dbReference type="Pfam" id="PF13490">
    <property type="entry name" value="zf-HC2"/>
    <property type="match status" value="1"/>
</dbReference>
<dbReference type="PANTHER" id="PTHR37461">
    <property type="entry name" value="ANTI-SIGMA-K FACTOR RSKA"/>
    <property type="match status" value="1"/>
</dbReference>
<dbReference type="EMBL" id="SDPQ02000002">
    <property type="protein sequence ID" value="KAA1398277.1"/>
    <property type="molecule type" value="Genomic_DNA"/>
</dbReference>
<evidence type="ECO:0000256" key="11">
    <source>
        <dbReference type="SAM" id="MobiDB-lite"/>
    </source>
</evidence>
<dbReference type="Gene3D" id="1.10.10.1320">
    <property type="entry name" value="Anti-sigma factor, zinc-finger domain"/>
    <property type="match status" value="1"/>
</dbReference>